<dbReference type="RefSeq" id="WP_307240142.1">
    <property type="nucleotide sequence ID" value="NZ_JAUSUZ010000001.1"/>
</dbReference>
<sequence>MFHTAGGLATGNVLIATLWQQARTPGTAPAVRRYRPDVFITRSIRRGFGESCPIRPAEVET</sequence>
<evidence type="ECO:0000313" key="1">
    <source>
        <dbReference type="EMBL" id="MDQ0366655.1"/>
    </source>
</evidence>
<dbReference type="EMBL" id="JAUSUZ010000001">
    <property type="protein sequence ID" value="MDQ0366655.1"/>
    <property type="molecule type" value="Genomic_DNA"/>
</dbReference>
<organism evidence="1 2">
    <name type="scientific">Catenuloplanes indicus</name>
    <dbReference type="NCBI Taxonomy" id="137267"/>
    <lineage>
        <taxon>Bacteria</taxon>
        <taxon>Bacillati</taxon>
        <taxon>Actinomycetota</taxon>
        <taxon>Actinomycetes</taxon>
        <taxon>Micromonosporales</taxon>
        <taxon>Micromonosporaceae</taxon>
        <taxon>Catenuloplanes</taxon>
    </lineage>
</organism>
<dbReference type="Proteomes" id="UP001240236">
    <property type="component" value="Unassembled WGS sequence"/>
</dbReference>
<gene>
    <name evidence="1" type="ORF">J2S42_003324</name>
</gene>
<accession>A0AAE3W193</accession>
<keyword evidence="2" id="KW-1185">Reference proteome</keyword>
<comment type="caution">
    <text evidence="1">The sequence shown here is derived from an EMBL/GenBank/DDBJ whole genome shotgun (WGS) entry which is preliminary data.</text>
</comment>
<name>A0AAE3W193_9ACTN</name>
<reference evidence="1 2" key="1">
    <citation type="submission" date="2023-07" db="EMBL/GenBank/DDBJ databases">
        <title>Sequencing the genomes of 1000 actinobacteria strains.</title>
        <authorList>
            <person name="Klenk H.-P."/>
        </authorList>
    </citation>
    <scope>NUCLEOTIDE SEQUENCE [LARGE SCALE GENOMIC DNA]</scope>
    <source>
        <strain evidence="1 2">DSM 44709</strain>
    </source>
</reference>
<protein>
    <submittedName>
        <fullName evidence="1">Uncharacterized protein</fullName>
    </submittedName>
</protein>
<evidence type="ECO:0000313" key="2">
    <source>
        <dbReference type="Proteomes" id="UP001240236"/>
    </source>
</evidence>
<dbReference type="AlphaFoldDB" id="A0AAE3W193"/>
<proteinExistence type="predicted"/>